<proteinExistence type="predicted"/>
<comment type="subcellular location">
    <subcellularLocation>
        <location evidence="1 3">Nucleus</location>
    </subcellularLocation>
</comment>
<evidence type="ECO:0000256" key="2">
    <source>
        <dbReference type="ARBA" id="ARBA00023242"/>
    </source>
</evidence>
<accession>A0A5P1EU62</accession>
<dbReference type="OMA" id="RSGHHPM"/>
<dbReference type="Pfam" id="PF06203">
    <property type="entry name" value="CCT"/>
    <property type="match status" value="1"/>
</dbReference>
<protein>
    <recommendedName>
        <fullName evidence="6">CCT domain-containing protein</fullName>
    </recommendedName>
</protein>
<feature type="region of interest" description="Disordered" evidence="5">
    <location>
        <begin position="122"/>
        <end position="144"/>
    </location>
</feature>
<dbReference type="AlphaFoldDB" id="A0A5P1EU62"/>
<evidence type="ECO:0000259" key="6">
    <source>
        <dbReference type="PROSITE" id="PS51017"/>
    </source>
</evidence>
<dbReference type="GO" id="GO:0006355">
    <property type="term" value="P:regulation of DNA-templated transcription"/>
    <property type="evidence" value="ECO:0007669"/>
    <property type="project" value="TreeGrafter"/>
</dbReference>
<organism evidence="7 8">
    <name type="scientific">Asparagus officinalis</name>
    <name type="common">Garden asparagus</name>
    <dbReference type="NCBI Taxonomy" id="4686"/>
    <lineage>
        <taxon>Eukaryota</taxon>
        <taxon>Viridiplantae</taxon>
        <taxon>Streptophyta</taxon>
        <taxon>Embryophyta</taxon>
        <taxon>Tracheophyta</taxon>
        <taxon>Spermatophyta</taxon>
        <taxon>Magnoliopsida</taxon>
        <taxon>Liliopsida</taxon>
        <taxon>Asparagales</taxon>
        <taxon>Asparagaceae</taxon>
        <taxon>Asparagoideae</taxon>
        <taxon>Asparagus</taxon>
    </lineage>
</organism>
<evidence type="ECO:0000313" key="8">
    <source>
        <dbReference type="Proteomes" id="UP000243459"/>
    </source>
</evidence>
<dbReference type="PANTHER" id="PTHR31874:SF10">
    <property type="entry name" value="PROTEIN CHLOROPLAST IMPORT APPARATUS 2"/>
    <property type="match status" value="1"/>
</dbReference>
<dbReference type="Gramene" id="ONK69522">
    <property type="protein sequence ID" value="ONK69522"/>
    <property type="gene ID" value="A4U43_C05F23870"/>
</dbReference>
<keyword evidence="2 3" id="KW-0539">Nucleus</keyword>
<dbReference type="Proteomes" id="UP000243459">
    <property type="component" value="Chromosome 5"/>
</dbReference>
<reference evidence="8" key="1">
    <citation type="journal article" date="2017" name="Nat. Commun.">
        <title>The asparagus genome sheds light on the origin and evolution of a young Y chromosome.</title>
        <authorList>
            <person name="Harkess A."/>
            <person name="Zhou J."/>
            <person name="Xu C."/>
            <person name="Bowers J.E."/>
            <person name="Van der Hulst R."/>
            <person name="Ayyampalayam S."/>
            <person name="Mercati F."/>
            <person name="Riccardi P."/>
            <person name="McKain M.R."/>
            <person name="Kakrana A."/>
            <person name="Tang H."/>
            <person name="Ray J."/>
            <person name="Groenendijk J."/>
            <person name="Arikit S."/>
            <person name="Mathioni S.M."/>
            <person name="Nakano M."/>
            <person name="Shan H."/>
            <person name="Telgmann-Rauber A."/>
            <person name="Kanno A."/>
            <person name="Yue Z."/>
            <person name="Chen H."/>
            <person name="Li W."/>
            <person name="Chen Y."/>
            <person name="Xu X."/>
            <person name="Zhang Y."/>
            <person name="Luo S."/>
            <person name="Chen H."/>
            <person name="Gao J."/>
            <person name="Mao Z."/>
            <person name="Pires J.C."/>
            <person name="Luo M."/>
            <person name="Kudrna D."/>
            <person name="Wing R.A."/>
            <person name="Meyers B.C."/>
            <person name="Yi K."/>
            <person name="Kong H."/>
            <person name="Lavrijsen P."/>
            <person name="Sunseri F."/>
            <person name="Falavigna A."/>
            <person name="Ye Y."/>
            <person name="Leebens-Mack J.H."/>
            <person name="Chen G."/>
        </authorList>
    </citation>
    <scope>NUCLEOTIDE SEQUENCE [LARGE SCALE GENOMIC DNA]</scope>
    <source>
        <strain evidence="8">cv. DH0086</strain>
    </source>
</reference>
<evidence type="ECO:0000256" key="1">
    <source>
        <dbReference type="ARBA" id="ARBA00004123"/>
    </source>
</evidence>
<dbReference type="PANTHER" id="PTHR31874">
    <property type="entry name" value="CCT MOTIF FAMILY PROTEIN, EXPRESSED"/>
    <property type="match status" value="1"/>
</dbReference>
<dbReference type="InterPro" id="IPR052453">
    <property type="entry name" value="CONSTANS-like_ZF"/>
</dbReference>
<evidence type="ECO:0000313" key="7">
    <source>
        <dbReference type="EMBL" id="ONK69522.1"/>
    </source>
</evidence>
<gene>
    <name evidence="7" type="ORF">A4U43_C05F23870</name>
</gene>
<feature type="domain" description="CCT" evidence="6">
    <location>
        <begin position="293"/>
        <end position="335"/>
    </location>
</feature>
<dbReference type="GO" id="GO:0005634">
    <property type="term" value="C:nucleus"/>
    <property type="evidence" value="ECO:0007669"/>
    <property type="project" value="UniProtKB-SubCell"/>
</dbReference>
<sequence length="348" mass="39269">MSILAGGGRTYGFEIDLIIPSSSYLLLLPLCPPPSSLFHISESSNSPLTISTKRPRAPRKRPNQSYTEAAALLSTIYPNLFSFKSLHKLSKHYKPPPFPVLNECGFLIENPSPIPQLPIHFGSKRASPSSEKSCTEYQGQGSPECSDYDVESILDEEVEEGIDSIMGNLSMENCEPQSSAHEFRNELGFGFWRENIRQAIRGCHAGDWWRPMAAVPVGDIIPKLKALPAAEKKKTKKKKKKKKKIEDIRDEAEAWSDRDFPISTESGAAESSADVLARLADIDLLPENEGGVREASVQRYKEKRRNRLFSKKIRYQVRKMNADHRPRMKGRFVKRPDLLQEAIEEESQ</sequence>
<evidence type="ECO:0000256" key="5">
    <source>
        <dbReference type="SAM" id="MobiDB-lite"/>
    </source>
</evidence>
<keyword evidence="4" id="KW-0175">Coiled coil</keyword>
<keyword evidence="8" id="KW-1185">Reference proteome</keyword>
<feature type="compositionally biased region" description="Polar residues" evidence="5">
    <location>
        <begin position="126"/>
        <end position="143"/>
    </location>
</feature>
<evidence type="ECO:0000256" key="3">
    <source>
        <dbReference type="PROSITE-ProRule" id="PRU00357"/>
    </source>
</evidence>
<dbReference type="InterPro" id="IPR010402">
    <property type="entry name" value="CCT_domain"/>
</dbReference>
<evidence type="ECO:0000256" key="4">
    <source>
        <dbReference type="SAM" id="Coils"/>
    </source>
</evidence>
<feature type="coiled-coil region" evidence="4">
    <location>
        <begin position="231"/>
        <end position="258"/>
    </location>
</feature>
<name>A0A5P1EU62_ASPOF</name>
<dbReference type="PROSITE" id="PS51017">
    <property type="entry name" value="CCT"/>
    <property type="match status" value="1"/>
</dbReference>
<dbReference type="EMBL" id="CM007385">
    <property type="protein sequence ID" value="ONK69522.1"/>
    <property type="molecule type" value="Genomic_DNA"/>
</dbReference>